<comment type="subunit">
    <text evidence="2">Part of the Csm effector complex that includes Cas10, Csm2, Csm3, Csm4 and Csm5.</text>
</comment>
<dbReference type="AlphaFoldDB" id="A0A8B3FU01"/>
<proteinExistence type="predicted"/>
<dbReference type="Proteomes" id="UP000279336">
    <property type="component" value="Unassembled WGS sequence"/>
</dbReference>
<evidence type="ECO:0000313" key="6">
    <source>
        <dbReference type="Proteomes" id="UP000279336"/>
    </source>
</evidence>
<accession>A0A8B3FU01</accession>
<dbReference type="CDD" id="cd09726">
    <property type="entry name" value="RAMP_I_III"/>
    <property type="match status" value="1"/>
</dbReference>
<keyword evidence="1" id="KW-0051">Antiviral defense</keyword>
<evidence type="ECO:0000313" key="5">
    <source>
        <dbReference type="EMBL" id="RLP11343.1"/>
    </source>
</evidence>
<evidence type="ECO:0000256" key="2">
    <source>
        <dbReference type="ARBA" id="ARBA00093789"/>
    </source>
</evidence>
<evidence type="ECO:0000259" key="4">
    <source>
        <dbReference type="Pfam" id="PF03787"/>
    </source>
</evidence>
<comment type="caution">
    <text evidence="5">The sequence shown here is derived from an EMBL/GenBank/DDBJ whole genome shotgun (WGS) entry which is preliminary data.</text>
</comment>
<dbReference type="InterPro" id="IPR005537">
    <property type="entry name" value="RAMP_III_fam"/>
</dbReference>
<reference evidence="5 6" key="1">
    <citation type="submission" date="2018-10" db="EMBL/GenBank/DDBJ databases">
        <title>Propionibacterium australiense Genome Sequencing and Assembly.</title>
        <authorList>
            <person name="Bernier A.-M."/>
            <person name="Bernard K."/>
        </authorList>
    </citation>
    <scope>NUCLEOTIDE SEQUENCE [LARGE SCALE GENOMIC DNA]</scope>
    <source>
        <strain evidence="5 6">NML98A078</strain>
    </source>
</reference>
<protein>
    <recommendedName>
        <fullName evidence="4">CRISPR type III-associated protein domain-containing protein</fullName>
    </recommendedName>
</protein>
<evidence type="ECO:0000256" key="3">
    <source>
        <dbReference type="SAM" id="MobiDB-lite"/>
    </source>
</evidence>
<gene>
    <name evidence="5" type="ORF">D7U36_04300</name>
</gene>
<feature type="domain" description="CRISPR type III-associated protein" evidence="4">
    <location>
        <begin position="18"/>
        <end position="211"/>
    </location>
</feature>
<dbReference type="Pfam" id="PF03787">
    <property type="entry name" value="RAMPs"/>
    <property type="match status" value="1"/>
</dbReference>
<feature type="region of interest" description="Disordered" evidence="3">
    <location>
        <begin position="95"/>
        <end position="120"/>
    </location>
</feature>
<evidence type="ECO:0000256" key="1">
    <source>
        <dbReference type="ARBA" id="ARBA00023118"/>
    </source>
</evidence>
<organism evidence="5 6">
    <name type="scientific">Propionibacterium australiense</name>
    <dbReference type="NCBI Taxonomy" id="119981"/>
    <lineage>
        <taxon>Bacteria</taxon>
        <taxon>Bacillati</taxon>
        <taxon>Actinomycetota</taxon>
        <taxon>Actinomycetes</taxon>
        <taxon>Propionibacteriales</taxon>
        <taxon>Propionibacteriaceae</taxon>
        <taxon>Propionibacterium</taxon>
    </lineage>
</organism>
<dbReference type="GO" id="GO:0051607">
    <property type="term" value="P:defense response to virus"/>
    <property type="evidence" value="ECO:0007669"/>
    <property type="project" value="UniProtKB-KW"/>
</dbReference>
<sequence length="243" mass="26362">MVAMIDLTMKLAFGSSVRMGTGYATNGLDEVIDDKAPLTASGIKGVLRDEARLLLAPTKKGEDISAKDDHPFVTAVFGGPSGRQCPWNFDIDIHDERRGDAGRPSGPGEGQNAAEPNTNRHALEVTSRASLRLDDTGSIVDGALLVKEEAWIGTATLRLFQRDRLCASGLPESWQQDPEMVRQAHLALISVAARLVDKVGQRKTRGMGWVEFLPDPQRPIKEDLEIVRQIMAGQHAKEAASDG</sequence>
<dbReference type="EMBL" id="RCIW01000005">
    <property type="protein sequence ID" value="RLP11343.1"/>
    <property type="molecule type" value="Genomic_DNA"/>
</dbReference>
<name>A0A8B3FU01_9ACTN</name>